<dbReference type="STRING" id="865938.Weevi_0246"/>
<organism evidence="1 2">
    <name type="scientific">Weeksella virosa (strain ATCC 43766 / DSM 16922 / JCM 21250 / CCUG 30538 / CDC 9751 / IAM 14551 / NBRC 16016 / NCTC 11634 / CL345/78)</name>
    <dbReference type="NCBI Taxonomy" id="865938"/>
    <lineage>
        <taxon>Bacteria</taxon>
        <taxon>Pseudomonadati</taxon>
        <taxon>Bacteroidota</taxon>
        <taxon>Flavobacteriia</taxon>
        <taxon>Flavobacteriales</taxon>
        <taxon>Weeksellaceae</taxon>
        <taxon>Weeksella</taxon>
    </lineage>
</organism>
<dbReference type="HOGENOM" id="CLU_484789_0_0_10"/>
<protein>
    <submittedName>
        <fullName evidence="1">Uncharacterized protein</fullName>
    </submittedName>
</protein>
<reference evidence="2" key="2">
    <citation type="journal article" date="2011" name="Stand. Genomic Sci.">
        <title>Complete genome sequence of Weeksella virosa type strain (9751T).</title>
        <authorList>
            <person name="Lang E."/>
            <person name="Teshima H."/>
            <person name="Lucas S."/>
            <person name="Lapidus A."/>
            <person name="Hammon N."/>
            <person name="Deshpande S."/>
            <person name="Nolan M."/>
            <person name="Cheng J."/>
            <person name="Pitluck S."/>
            <person name="Liolios K."/>
            <person name="Pagani I."/>
            <person name="Mikhailova N."/>
            <person name="Ivanova N."/>
            <person name="Mavromatis K."/>
            <person name="Pati A."/>
            <person name="Tapia R."/>
            <person name="Han C."/>
            <person name="Goodwin L."/>
            <person name="Chen A."/>
            <person name="Palaniappan K."/>
            <person name="Land M."/>
            <person name="Hauser L."/>
            <person name="Chang Y."/>
            <person name="Jeffries C."/>
            <person name="Brambilla E."/>
            <person name="Kopitz M."/>
            <person name="Rohde M."/>
            <person name="Goker M."/>
            <person name="Tindall B."/>
            <person name="Detter J."/>
            <person name="Woyke T."/>
            <person name="Bristow J."/>
            <person name="Eisen J."/>
            <person name="Markowitz V."/>
            <person name="Hugenholtz P."/>
            <person name="Klenk H."/>
            <person name="Kyrpides N."/>
        </authorList>
    </citation>
    <scope>NUCLEOTIDE SEQUENCE [LARGE SCALE GENOMIC DNA]</scope>
    <source>
        <strain evidence="2">ATCC 43766 / DSM 16922 / JCM 21250 / NBRC 16016 / NCTC 11634 / CL345/78</strain>
    </source>
</reference>
<gene>
    <name evidence="1" type="ordered locus">Weevi_0246</name>
</gene>
<keyword evidence="2" id="KW-1185">Reference proteome</keyword>
<name>F0NXR1_WEEVC</name>
<reference evidence="1 2" key="1">
    <citation type="journal article" date="2011" name="Stand. Genomic Sci.">
        <title>Complete genome sequence of Weeksella virosa type strain (9751).</title>
        <authorList>
            <person name="Lang E."/>
            <person name="Teshima H."/>
            <person name="Lucas S."/>
            <person name="Lapidus A."/>
            <person name="Hammon N."/>
            <person name="Deshpande S."/>
            <person name="Nolan M."/>
            <person name="Cheng J.F."/>
            <person name="Pitluck S."/>
            <person name="Liolios K."/>
            <person name="Pagani I."/>
            <person name="Mikhailova N."/>
            <person name="Ivanova N."/>
            <person name="Mavromatis K."/>
            <person name="Pati A."/>
            <person name="Tapia R."/>
            <person name="Han C."/>
            <person name="Goodwin L."/>
            <person name="Chen A."/>
            <person name="Palaniappan K."/>
            <person name="Land M."/>
            <person name="Hauser L."/>
            <person name="Chang Y.J."/>
            <person name="Jeffries C.D."/>
            <person name="Brambilla E.M."/>
            <person name="Kopitz M."/>
            <person name="Rohde M."/>
            <person name="Goker M."/>
            <person name="Tindall B.J."/>
            <person name="Detter J.C."/>
            <person name="Woyke T."/>
            <person name="Bristow J."/>
            <person name="Eisen J.A."/>
            <person name="Markowitz V."/>
            <person name="Hugenholtz P."/>
            <person name="Klenk H.P."/>
            <person name="Kyrpides N.C."/>
        </authorList>
    </citation>
    <scope>NUCLEOTIDE SEQUENCE [LARGE SCALE GENOMIC DNA]</scope>
    <source>
        <strain evidence="2">ATCC 43766 / DSM 16922 / JCM 21250 / NBRC 16016 / NCTC 11634 / CL345/78</strain>
    </source>
</reference>
<evidence type="ECO:0000313" key="1">
    <source>
        <dbReference type="EMBL" id="ADX66968.1"/>
    </source>
</evidence>
<accession>F0NXR1</accession>
<dbReference type="Proteomes" id="UP000008641">
    <property type="component" value="Chromosome"/>
</dbReference>
<proteinExistence type="predicted"/>
<dbReference type="KEGG" id="wvi:Weevi_0246"/>
<dbReference type="AlphaFoldDB" id="F0NXR1"/>
<dbReference type="EMBL" id="CP002455">
    <property type="protein sequence ID" value="ADX66968.1"/>
    <property type="molecule type" value="Genomic_DNA"/>
</dbReference>
<evidence type="ECO:0000313" key="2">
    <source>
        <dbReference type="Proteomes" id="UP000008641"/>
    </source>
</evidence>
<sequence length="562" mass="64971">MNIEEVKKLINNKSVSNSKLLKEARNTFYAITLHTKGARPSFKDLSSPSAGTIYPPDYLGEEYQRLFDKFLLSKHPREEDVTRQWRYSQYRPLTKSPFQRLIKVVKGMIYQDTKYTLKVENKTNEEYLNGANFQENNNFISLFKNIFVQAMLEDPNGYIVIIPTKHRKETLHLTEPLEISFLYVRSIDIIHDENQDLIFKTQDGNHVFWINKTDIIRFKKNQKNEWVNEAGYFNHKFSFIPAVKLGGIYANNNFYKSFLDDALPIADEYISSHSSEQLVDKEASYPYIQQATIDCPTCHGIGSTQEIVEICELYPNGTKQVPCSTCQGKKQISINPAERYEVPVDNMDRDMVRIINPNIAVNQYHRDKNRDIFNAILDSLNLLKVDEAQSGVAKTIDRDNLYQFASNISDRLFELKEFCLKCFIAYRLPAPKFEGGFTLIKPYKFDTQTANDLLSEIQTAIANGLPLNVRLSLINDFVEKRFKGNDVQIKINQVLSILDKTYGLTIAEIKDAKDIGYITEEDIANAKQVKDSIQKIILDNSFEYIREKKVSEIINYIHNKDN</sequence>